<proteinExistence type="inferred from homology"/>
<reference evidence="7" key="1">
    <citation type="submission" date="2017-06" db="EMBL/GenBank/DDBJ databases">
        <authorList>
            <person name="Varghese N."/>
            <person name="Submissions S."/>
        </authorList>
    </citation>
    <scope>NUCLEOTIDE SEQUENCE [LARGE SCALE GENOMIC DNA]</scope>
    <source>
        <strain evidence="7">DSM 46839</strain>
    </source>
</reference>
<dbReference type="EMBL" id="FZOO01000002">
    <property type="protein sequence ID" value="SNS14351.1"/>
    <property type="molecule type" value="Genomic_DNA"/>
</dbReference>
<dbReference type="InterPro" id="IPR054472">
    <property type="entry name" value="WHD"/>
</dbReference>
<feature type="region of interest" description="Disordered" evidence="4">
    <location>
        <begin position="30"/>
        <end position="49"/>
    </location>
</feature>
<keyword evidence="7" id="KW-1185">Reference proteome</keyword>
<dbReference type="InterPro" id="IPR027417">
    <property type="entry name" value="P-loop_NTPase"/>
</dbReference>
<sequence length="702" mass="76376">MTATAVQERADDRLMETTMTWLRAVLVPPAGTAEPASRPPSSDHESARQARRRLEEALAADPAPRFTRLCDSLGMGAFERDVALLCLAHALSTEVARLCAAMPESRGGAPTFALAMALAVDEEFDAAAPDRQAGMTRVCAAAEWNALSPDRPLRHWRLLEVCQPPGSALISGALRMDERVVNHLRGLDHLDDRLLPLVVPVPPDHLDTLASATQRARLVGALERLDHVSRRRQRLLVQLPGGDPTTKRLMAQCISGAVGRRLHRVSLPQLPPGADLSAVVDLWNREVHLQDVALLVDAGSTAPDATQTLARLLDGLTGLVFLDVQDAVPRVDTALVLDVARPEAAEQRSMWGQVLPDGAGEWPARLAGQFDLNLGEIVETAASVGGDELSPGEVAARTWDAQRARARPRLEGLAQRVTADTRLDDVQLPDRERGLLRQIADQTRYRVRVYDEYGFRGKLPRGLGITALFSGESGTGKTMAAEGLADELRLDLYRVDLASVVSKYIGETEKNLRQVFDAAEQSGAVLLFDEADALFGRRSEVQDSHDRYANIEVSYLLQRMEAYRGLAILTTNMRSALDPAFLRRLRFVVPFPFPGPDERERIWRGVFPTEPGGAGEPRRYRIAGVHRIDTAALARPGLTGGQIRNIALDAAFLAAAGDGVLTMELLRAAAREELRKGGRPFVGADFAAWVTPDGAAPAEVPS</sequence>
<dbReference type="Pfam" id="PF00004">
    <property type="entry name" value="AAA"/>
    <property type="match status" value="1"/>
</dbReference>
<dbReference type="SMART" id="SM00382">
    <property type="entry name" value="AAA"/>
    <property type="match status" value="1"/>
</dbReference>
<dbReference type="GO" id="GO:0016887">
    <property type="term" value="F:ATP hydrolysis activity"/>
    <property type="evidence" value="ECO:0007669"/>
    <property type="project" value="InterPro"/>
</dbReference>
<dbReference type="RefSeq" id="WP_089304418.1">
    <property type="nucleotide sequence ID" value="NZ_FZOO01000002.1"/>
</dbReference>
<evidence type="ECO:0000313" key="6">
    <source>
        <dbReference type="EMBL" id="SNS14351.1"/>
    </source>
</evidence>
<dbReference type="Proteomes" id="UP000198373">
    <property type="component" value="Unassembled WGS sequence"/>
</dbReference>
<evidence type="ECO:0000259" key="5">
    <source>
        <dbReference type="SMART" id="SM00382"/>
    </source>
</evidence>
<protein>
    <submittedName>
        <fullName evidence="6">ATPase family associated with various cellular activities (AAA)</fullName>
    </submittedName>
</protein>
<dbReference type="SUPFAM" id="SSF52540">
    <property type="entry name" value="P-loop containing nucleoside triphosphate hydrolases"/>
    <property type="match status" value="1"/>
</dbReference>
<evidence type="ECO:0000256" key="1">
    <source>
        <dbReference type="ARBA" id="ARBA00006914"/>
    </source>
</evidence>
<comment type="similarity">
    <text evidence="1">Belongs to the AAA ATPase family.</text>
</comment>
<dbReference type="AlphaFoldDB" id="A0A239C3Z3"/>
<keyword evidence="3" id="KW-0067">ATP-binding</keyword>
<organism evidence="6 7">
    <name type="scientific">Geodermatophilus pulveris</name>
    <dbReference type="NCBI Taxonomy" id="1564159"/>
    <lineage>
        <taxon>Bacteria</taxon>
        <taxon>Bacillati</taxon>
        <taxon>Actinomycetota</taxon>
        <taxon>Actinomycetes</taxon>
        <taxon>Geodermatophilales</taxon>
        <taxon>Geodermatophilaceae</taxon>
        <taxon>Geodermatophilus</taxon>
    </lineage>
</organism>
<feature type="domain" description="AAA+ ATPase" evidence="5">
    <location>
        <begin position="463"/>
        <end position="595"/>
    </location>
</feature>
<dbReference type="OrthoDB" id="9802352at2"/>
<accession>A0A239C3Z3</accession>
<name>A0A239C3Z3_9ACTN</name>
<gene>
    <name evidence="6" type="ORF">SAMN06893096_102208</name>
</gene>
<dbReference type="Gene3D" id="3.40.50.300">
    <property type="entry name" value="P-loop containing nucleotide triphosphate hydrolases"/>
    <property type="match status" value="1"/>
</dbReference>
<evidence type="ECO:0000256" key="2">
    <source>
        <dbReference type="ARBA" id="ARBA00022741"/>
    </source>
</evidence>
<dbReference type="GO" id="GO:0005524">
    <property type="term" value="F:ATP binding"/>
    <property type="evidence" value="ECO:0007669"/>
    <property type="project" value="UniProtKB-KW"/>
</dbReference>
<keyword evidence="2" id="KW-0547">Nucleotide-binding</keyword>
<evidence type="ECO:0000256" key="3">
    <source>
        <dbReference type="ARBA" id="ARBA00022840"/>
    </source>
</evidence>
<dbReference type="Pfam" id="PF22977">
    <property type="entry name" value="WHD"/>
    <property type="match status" value="1"/>
</dbReference>
<dbReference type="PANTHER" id="PTHR23073">
    <property type="entry name" value="26S PROTEASOME REGULATORY SUBUNIT"/>
    <property type="match status" value="1"/>
</dbReference>
<evidence type="ECO:0000256" key="4">
    <source>
        <dbReference type="SAM" id="MobiDB-lite"/>
    </source>
</evidence>
<dbReference type="InterPro" id="IPR003593">
    <property type="entry name" value="AAA+_ATPase"/>
</dbReference>
<dbReference type="InterPro" id="IPR003959">
    <property type="entry name" value="ATPase_AAA_core"/>
</dbReference>
<dbReference type="CDD" id="cd19481">
    <property type="entry name" value="RecA-like_protease"/>
    <property type="match status" value="1"/>
</dbReference>
<evidence type="ECO:0000313" key="7">
    <source>
        <dbReference type="Proteomes" id="UP000198373"/>
    </source>
</evidence>
<dbReference type="InterPro" id="IPR050221">
    <property type="entry name" value="26S_Proteasome_ATPase"/>
</dbReference>